<protein>
    <submittedName>
        <fullName evidence="1">Uncharacterized protein</fullName>
    </submittedName>
</protein>
<accession>A0ACB9ZSA5</accession>
<proteinExistence type="predicted"/>
<comment type="caution">
    <text evidence="1">The sequence shown here is derived from an EMBL/GenBank/DDBJ whole genome shotgun (WGS) entry which is preliminary data.</text>
</comment>
<dbReference type="Proteomes" id="UP001060085">
    <property type="component" value="Linkage Group LG08"/>
</dbReference>
<sequence length="114" mass="12744">MMKMPYKALFRVFCRNWLSTMNETAVLKKRINIFTVIFRNILRQIGQKKASKGTRPLVMPKNTAPGMVLLSPTLSTQGHTSPDTSTRQQSSKKKQPSTKLASQSPSPPSANPQK</sequence>
<evidence type="ECO:0000313" key="2">
    <source>
        <dbReference type="Proteomes" id="UP001060085"/>
    </source>
</evidence>
<organism evidence="1 2">
    <name type="scientific">Catharanthus roseus</name>
    <name type="common">Madagascar periwinkle</name>
    <name type="synonym">Vinca rosea</name>
    <dbReference type="NCBI Taxonomy" id="4058"/>
    <lineage>
        <taxon>Eukaryota</taxon>
        <taxon>Viridiplantae</taxon>
        <taxon>Streptophyta</taxon>
        <taxon>Embryophyta</taxon>
        <taxon>Tracheophyta</taxon>
        <taxon>Spermatophyta</taxon>
        <taxon>Magnoliopsida</taxon>
        <taxon>eudicotyledons</taxon>
        <taxon>Gunneridae</taxon>
        <taxon>Pentapetalae</taxon>
        <taxon>asterids</taxon>
        <taxon>lamiids</taxon>
        <taxon>Gentianales</taxon>
        <taxon>Apocynaceae</taxon>
        <taxon>Rauvolfioideae</taxon>
        <taxon>Vinceae</taxon>
        <taxon>Catharanthinae</taxon>
        <taxon>Catharanthus</taxon>
    </lineage>
</organism>
<gene>
    <name evidence="1" type="ORF">M9H77_36151</name>
</gene>
<dbReference type="EMBL" id="CM044708">
    <property type="protein sequence ID" value="KAI5650146.1"/>
    <property type="molecule type" value="Genomic_DNA"/>
</dbReference>
<name>A0ACB9ZSA5_CATRO</name>
<keyword evidence="2" id="KW-1185">Reference proteome</keyword>
<evidence type="ECO:0000313" key="1">
    <source>
        <dbReference type="EMBL" id="KAI5650146.1"/>
    </source>
</evidence>
<reference evidence="2" key="1">
    <citation type="journal article" date="2023" name="Nat. Plants">
        <title>Single-cell RNA sequencing provides a high-resolution roadmap for understanding the multicellular compartmentation of specialized metabolism.</title>
        <authorList>
            <person name="Sun S."/>
            <person name="Shen X."/>
            <person name="Li Y."/>
            <person name="Li Y."/>
            <person name="Wang S."/>
            <person name="Li R."/>
            <person name="Zhang H."/>
            <person name="Shen G."/>
            <person name="Guo B."/>
            <person name="Wei J."/>
            <person name="Xu J."/>
            <person name="St-Pierre B."/>
            <person name="Chen S."/>
            <person name="Sun C."/>
        </authorList>
    </citation>
    <scope>NUCLEOTIDE SEQUENCE [LARGE SCALE GENOMIC DNA]</scope>
</reference>